<feature type="non-terminal residue" evidence="3">
    <location>
        <position position="1"/>
    </location>
</feature>
<feature type="region of interest" description="Disordered" evidence="1">
    <location>
        <begin position="129"/>
        <end position="160"/>
    </location>
</feature>
<feature type="non-terminal residue" evidence="3">
    <location>
        <position position="923"/>
    </location>
</feature>
<dbReference type="SUPFAM" id="SSF81296">
    <property type="entry name" value="E set domains"/>
    <property type="match status" value="1"/>
</dbReference>
<dbReference type="GO" id="GO:0005829">
    <property type="term" value="C:cytosol"/>
    <property type="evidence" value="ECO:0007669"/>
    <property type="project" value="TreeGrafter"/>
</dbReference>
<organism evidence="3 4">
    <name type="scientific">Testicularia cyperi</name>
    <dbReference type="NCBI Taxonomy" id="1882483"/>
    <lineage>
        <taxon>Eukaryota</taxon>
        <taxon>Fungi</taxon>
        <taxon>Dikarya</taxon>
        <taxon>Basidiomycota</taxon>
        <taxon>Ustilaginomycotina</taxon>
        <taxon>Ustilaginomycetes</taxon>
        <taxon>Ustilaginales</taxon>
        <taxon>Anthracoideaceae</taxon>
        <taxon>Testicularia</taxon>
    </lineage>
</organism>
<feature type="compositionally biased region" description="Low complexity" evidence="1">
    <location>
        <begin position="330"/>
        <end position="357"/>
    </location>
</feature>
<reference evidence="3 4" key="1">
    <citation type="journal article" date="2018" name="Mol. Biol. Evol.">
        <title>Broad Genomic Sampling Reveals a Smut Pathogenic Ancestry of the Fungal Clade Ustilaginomycotina.</title>
        <authorList>
            <person name="Kijpornyongpan T."/>
            <person name="Mondo S.J."/>
            <person name="Barry K."/>
            <person name="Sandor L."/>
            <person name="Lee J."/>
            <person name="Lipzen A."/>
            <person name="Pangilinan J."/>
            <person name="LaButti K."/>
            <person name="Hainaut M."/>
            <person name="Henrissat B."/>
            <person name="Grigoriev I.V."/>
            <person name="Spatafora J.W."/>
            <person name="Aime M.C."/>
        </authorList>
    </citation>
    <scope>NUCLEOTIDE SEQUENCE [LARGE SCALE GENOMIC DNA]</scope>
    <source>
        <strain evidence="3 4">MCA 3645</strain>
    </source>
</reference>
<feature type="domain" description="Arrestin C-terminal-like" evidence="2">
    <location>
        <begin position="579"/>
        <end position="778"/>
    </location>
</feature>
<dbReference type="InParanoid" id="A0A317XJT7"/>
<dbReference type="GO" id="GO:0070086">
    <property type="term" value="P:ubiquitin-dependent endocytosis"/>
    <property type="evidence" value="ECO:0007669"/>
    <property type="project" value="TreeGrafter"/>
</dbReference>
<dbReference type="AlphaFoldDB" id="A0A317XJT7"/>
<dbReference type="PANTHER" id="PTHR11188">
    <property type="entry name" value="ARRESTIN DOMAIN CONTAINING PROTEIN"/>
    <property type="match status" value="1"/>
</dbReference>
<dbReference type="Pfam" id="PF00339">
    <property type="entry name" value="Arrestin_N"/>
    <property type="match status" value="1"/>
</dbReference>
<dbReference type="GO" id="GO:0005886">
    <property type="term" value="C:plasma membrane"/>
    <property type="evidence" value="ECO:0007669"/>
    <property type="project" value="TreeGrafter"/>
</dbReference>
<dbReference type="InterPro" id="IPR014756">
    <property type="entry name" value="Ig_E-set"/>
</dbReference>
<evidence type="ECO:0000256" key="1">
    <source>
        <dbReference type="SAM" id="MobiDB-lite"/>
    </source>
</evidence>
<dbReference type="FunCoup" id="A0A317XJT7">
    <property type="interactions" value="250"/>
</dbReference>
<dbReference type="InterPro" id="IPR050357">
    <property type="entry name" value="Arrestin_domain-protein"/>
</dbReference>
<feature type="compositionally biased region" description="Polar residues" evidence="1">
    <location>
        <begin position="453"/>
        <end position="464"/>
    </location>
</feature>
<feature type="region of interest" description="Disordered" evidence="1">
    <location>
        <begin position="794"/>
        <end position="923"/>
    </location>
</feature>
<dbReference type="GO" id="GO:0031625">
    <property type="term" value="F:ubiquitin protein ligase binding"/>
    <property type="evidence" value="ECO:0007669"/>
    <property type="project" value="TreeGrafter"/>
</dbReference>
<dbReference type="PANTHER" id="PTHR11188:SF17">
    <property type="entry name" value="FI21816P1"/>
    <property type="match status" value="1"/>
</dbReference>
<gene>
    <name evidence="3" type="ORF">BCV70DRAFT_149779</name>
</gene>
<dbReference type="InterPro" id="IPR011022">
    <property type="entry name" value="Arrestin_C-like"/>
</dbReference>
<accession>A0A317XJT7</accession>
<feature type="compositionally biased region" description="Basic and acidic residues" evidence="1">
    <location>
        <begin position="399"/>
        <end position="415"/>
    </location>
</feature>
<feature type="compositionally biased region" description="Polar residues" evidence="1">
    <location>
        <begin position="367"/>
        <end position="378"/>
    </location>
</feature>
<dbReference type="SMART" id="SM01017">
    <property type="entry name" value="Arrestin_C"/>
    <property type="match status" value="1"/>
</dbReference>
<feature type="compositionally biased region" description="Polar residues" evidence="1">
    <location>
        <begin position="851"/>
        <end position="869"/>
    </location>
</feature>
<dbReference type="Pfam" id="PF02752">
    <property type="entry name" value="Arrestin_C"/>
    <property type="match status" value="1"/>
</dbReference>
<feature type="compositionally biased region" description="Polar residues" evidence="1">
    <location>
        <begin position="151"/>
        <end position="160"/>
    </location>
</feature>
<dbReference type="Gene3D" id="2.60.40.640">
    <property type="match status" value="2"/>
</dbReference>
<keyword evidence="4" id="KW-1185">Reference proteome</keyword>
<dbReference type="OrthoDB" id="2238745at2759"/>
<name>A0A317XJT7_9BASI</name>
<dbReference type="STRING" id="1882483.A0A317XJT7"/>
<sequence>PASVTITQLEPVVFLRGQSASGQDARGRHQIVNIDAPPSQLRALVTVSLPKPSKIKEISVSLTGTARTDWPEGIGPNRLETVEEVTIFKQLLTLYNAKHEDAESNRPRRNSVGPGIGLQDDIDWDYAAAAHASSSSSRTPVATPRGHDQRSTSAGGANGSNLARQIAGAAAKAGTAIIPPTLRPDIGLVRPKDSTPSRSNRPPLQRTGSGTSSWANSAASPDSRISSPAQSPSARFQGSASVSPSARSGADAFAEAFGRTRLSPSASLADLSLHDQESRGRLRSPPQDLSQWHDYFESQGHERPPLYAPRSAPLQGYDSWPTEPMSADGTVSSSENTEASVAASASSSTARLTSQSAESASAEPGSRTGSTLEATRTAHSAAPAKSILHNQPAAGACSRSRDHSVRFDPQSRVDEAASGSTSSVNGRSASRSAPNSRRNSMEIVDKNKPAAKQRSSTKAATDTGNKTKKPGFKNLIHTLLKEPDTTKGHGDEAASVGPSDSKEFKKGTYTYPICISLPSNLPPTLHADFGFNRYVLKVNVVRAGALTPNLLAEREIKLVHAPDEDALEETGSIVVERCWEDVLSYMVVFSGKSFPIGQRIPLWLKFIPLGKVKIHRIIATLEERTDYFAKGRRVARHEVPRKWTLLKLAHTKGNEPILPIMSDSANALDESPVGPLARLAADDDMDSDVLTSILDPTGPWELATDLMIPASGTTRINMSTNHDRSNIAVHHLVRLAIRVEKPEGVYGDGSSSSPSSGKDHKMYDIVIEAPITLTSAHTAVEWTSLPNYWNLPDEPSESVAARSPVSDGGAMSTGTARQSVPVPVLTSRTGLVGSRAAAGTTSPPGMRSPSAHASGSAPMSRNPTQSSRQWLALSAENVARDGTGSSSAGMRPGREAPPPPAYQPNARNGETTVASTSMNRSAS</sequence>
<dbReference type="GO" id="GO:0030674">
    <property type="term" value="F:protein-macromolecule adaptor activity"/>
    <property type="evidence" value="ECO:0007669"/>
    <property type="project" value="TreeGrafter"/>
</dbReference>
<feature type="compositionally biased region" description="Polar residues" evidence="1">
    <location>
        <begin position="905"/>
        <end position="923"/>
    </location>
</feature>
<feature type="compositionally biased region" description="Basic and acidic residues" evidence="1">
    <location>
        <begin position="439"/>
        <end position="448"/>
    </location>
</feature>
<proteinExistence type="predicted"/>
<evidence type="ECO:0000313" key="3">
    <source>
        <dbReference type="EMBL" id="PWY98573.1"/>
    </source>
</evidence>
<dbReference type="Proteomes" id="UP000246740">
    <property type="component" value="Unassembled WGS sequence"/>
</dbReference>
<dbReference type="InterPro" id="IPR011021">
    <property type="entry name" value="Arrestin-like_N"/>
</dbReference>
<protein>
    <recommendedName>
        <fullName evidence="2">Arrestin C-terminal-like domain-containing protein</fullName>
    </recommendedName>
</protein>
<dbReference type="InterPro" id="IPR014752">
    <property type="entry name" value="Arrestin-like_C"/>
</dbReference>
<feature type="region of interest" description="Disordered" evidence="1">
    <location>
        <begin position="181"/>
        <end position="247"/>
    </location>
</feature>
<feature type="compositionally biased region" description="Polar residues" evidence="1">
    <location>
        <begin position="196"/>
        <end position="246"/>
    </location>
</feature>
<evidence type="ECO:0000313" key="4">
    <source>
        <dbReference type="Proteomes" id="UP000246740"/>
    </source>
</evidence>
<evidence type="ECO:0000259" key="2">
    <source>
        <dbReference type="SMART" id="SM01017"/>
    </source>
</evidence>
<dbReference type="EMBL" id="KZ819198">
    <property type="protein sequence ID" value="PWY98573.1"/>
    <property type="molecule type" value="Genomic_DNA"/>
</dbReference>
<feature type="region of interest" description="Disordered" evidence="1">
    <location>
        <begin position="300"/>
        <end position="472"/>
    </location>
</feature>
<feature type="compositionally biased region" description="Low complexity" evidence="1">
    <location>
        <begin position="427"/>
        <end position="438"/>
    </location>
</feature>